<sequence length="91" mass="9862">MCLVTALLHSRPPGSERMQSSERCGHRQQLAPEYETAATKRKGTVSLAKIDCTVNSETCGRFGVNGYPTTLKILRNGEDFAAYDGPRSAAS</sequence>
<feature type="domain" description="Thioredoxin" evidence="2">
    <location>
        <begin position="22"/>
        <end position="89"/>
    </location>
</feature>
<dbReference type="PANTHER" id="PTHR45815:SF3">
    <property type="entry name" value="PROTEIN DISULFIDE-ISOMERASE A6"/>
    <property type="match status" value="1"/>
</dbReference>
<dbReference type="PANTHER" id="PTHR45815">
    <property type="entry name" value="PROTEIN DISULFIDE-ISOMERASE A6"/>
    <property type="match status" value="1"/>
</dbReference>
<dbReference type="CDD" id="cd02961">
    <property type="entry name" value="PDI_a_family"/>
    <property type="match status" value="1"/>
</dbReference>
<dbReference type="Proteomes" id="UP000193380">
    <property type="component" value="Unassembled WGS sequence"/>
</dbReference>
<dbReference type="STRING" id="8022.A0A060X3S9"/>
<dbReference type="InterPro" id="IPR013766">
    <property type="entry name" value="Thioredoxin_domain"/>
</dbReference>
<evidence type="ECO:0000256" key="1">
    <source>
        <dbReference type="SAM" id="MobiDB-lite"/>
    </source>
</evidence>
<accession>A0A060X3S9</accession>
<feature type="region of interest" description="Disordered" evidence="1">
    <location>
        <begin position="9"/>
        <end position="28"/>
    </location>
</feature>
<gene>
    <name evidence="3" type="ORF">GSONMT00030429001</name>
</gene>
<dbReference type="SUPFAM" id="SSF52833">
    <property type="entry name" value="Thioredoxin-like"/>
    <property type="match status" value="1"/>
</dbReference>
<evidence type="ECO:0000313" key="4">
    <source>
        <dbReference type="Proteomes" id="UP000193380"/>
    </source>
</evidence>
<proteinExistence type="predicted"/>
<evidence type="ECO:0000313" key="3">
    <source>
        <dbReference type="EMBL" id="CDQ74116.1"/>
    </source>
</evidence>
<evidence type="ECO:0000259" key="2">
    <source>
        <dbReference type="Pfam" id="PF00085"/>
    </source>
</evidence>
<dbReference type="AlphaFoldDB" id="A0A060X3S9"/>
<dbReference type="GO" id="GO:0034976">
    <property type="term" value="P:response to endoplasmic reticulum stress"/>
    <property type="evidence" value="ECO:0007669"/>
    <property type="project" value="TreeGrafter"/>
</dbReference>
<organism evidence="3 4">
    <name type="scientific">Oncorhynchus mykiss</name>
    <name type="common">Rainbow trout</name>
    <name type="synonym">Salmo gairdneri</name>
    <dbReference type="NCBI Taxonomy" id="8022"/>
    <lineage>
        <taxon>Eukaryota</taxon>
        <taxon>Metazoa</taxon>
        <taxon>Chordata</taxon>
        <taxon>Craniata</taxon>
        <taxon>Vertebrata</taxon>
        <taxon>Euteleostomi</taxon>
        <taxon>Actinopterygii</taxon>
        <taxon>Neopterygii</taxon>
        <taxon>Teleostei</taxon>
        <taxon>Protacanthopterygii</taxon>
        <taxon>Salmoniformes</taxon>
        <taxon>Salmonidae</taxon>
        <taxon>Salmoninae</taxon>
        <taxon>Oncorhynchus</taxon>
    </lineage>
</organism>
<dbReference type="EMBL" id="FR904950">
    <property type="protein sequence ID" value="CDQ74116.1"/>
    <property type="molecule type" value="Genomic_DNA"/>
</dbReference>
<reference evidence="3" key="1">
    <citation type="journal article" date="2014" name="Nat. Commun.">
        <title>The rainbow trout genome provides novel insights into evolution after whole-genome duplication in vertebrates.</title>
        <authorList>
            <person name="Berthelot C."/>
            <person name="Brunet F."/>
            <person name="Chalopin D."/>
            <person name="Juanchich A."/>
            <person name="Bernard M."/>
            <person name="Noel B."/>
            <person name="Bento P."/>
            <person name="Da Silva C."/>
            <person name="Labadie K."/>
            <person name="Alberti A."/>
            <person name="Aury J.M."/>
            <person name="Louis A."/>
            <person name="Dehais P."/>
            <person name="Bardou P."/>
            <person name="Montfort J."/>
            <person name="Klopp C."/>
            <person name="Cabau C."/>
            <person name="Gaspin C."/>
            <person name="Thorgaard G.H."/>
            <person name="Boussaha M."/>
            <person name="Quillet E."/>
            <person name="Guyomard R."/>
            <person name="Galiana D."/>
            <person name="Bobe J."/>
            <person name="Volff J.N."/>
            <person name="Genet C."/>
            <person name="Wincker P."/>
            <person name="Jaillon O."/>
            <person name="Roest Crollius H."/>
            <person name="Guiguen Y."/>
        </authorList>
    </citation>
    <scope>NUCLEOTIDE SEQUENCE [LARGE SCALE GENOMIC DNA]</scope>
</reference>
<dbReference type="GO" id="GO:0005788">
    <property type="term" value="C:endoplasmic reticulum lumen"/>
    <property type="evidence" value="ECO:0007669"/>
    <property type="project" value="TreeGrafter"/>
</dbReference>
<dbReference type="InterPro" id="IPR036249">
    <property type="entry name" value="Thioredoxin-like_sf"/>
</dbReference>
<dbReference type="PaxDb" id="8022-A0A060X3S9"/>
<name>A0A060X3S9_ONCMY</name>
<dbReference type="Gene3D" id="3.40.30.10">
    <property type="entry name" value="Glutaredoxin"/>
    <property type="match status" value="1"/>
</dbReference>
<reference evidence="3" key="2">
    <citation type="submission" date="2014-03" db="EMBL/GenBank/DDBJ databases">
        <authorList>
            <person name="Genoscope - CEA"/>
        </authorList>
    </citation>
    <scope>NUCLEOTIDE SEQUENCE</scope>
</reference>
<protein>
    <recommendedName>
        <fullName evidence="2">Thioredoxin domain-containing protein</fullName>
    </recommendedName>
</protein>
<dbReference type="GO" id="GO:0015035">
    <property type="term" value="F:protein-disulfide reductase activity"/>
    <property type="evidence" value="ECO:0007669"/>
    <property type="project" value="TreeGrafter"/>
</dbReference>
<dbReference type="Pfam" id="PF00085">
    <property type="entry name" value="Thioredoxin"/>
    <property type="match status" value="1"/>
</dbReference>